<feature type="transmembrane region" description="Helical" evidence="11">
    <location>
        <begin position="564"/>
        <end position="587"/>
    </location>
</feature>
<name>A0A8S0Z5N6_ARCPL</name>
<dbReference type="GO" id="GO:0050613">
    <property type="term" value="F:Delta14-sterol reductase activity"/>
    <property type="evidence" value="ECO:0007669"/>
    <property type="project" value="TreeGrafter"/>
</dbReference>
<dbReference type="GO" id="GO:0005789">
    <property type="term" value="C:endoplasmic reticulum membrane"/>
    <property type="evidence" value="ECO:0007669"/>
    <property type="project" value="TreeGrafter"/>
</dbReference>
<feature type="transmembrane region" description="Helical" evidence="11">
    <location>
        <begin position="449"/>
        <end position="467"/>
    </location>
</feature>
<dbReference type="GO" id="GO:0006695">
    <property type="term" value="P:cholesterol biosynthetic process"/>
    <property type="evidence" value="ECO:0007669"/>
    <property type="project" value="TreeGrafter"/>
</dbReference>
<feature type="transmembrane region" description="Helical" evidence="11">
    <location>
        <begin position="316"/>
        <end position="339"/>
    </location>
</feature>
<proteinExistence type="inferred from homology"/>
<evidence type="ECO:0000256" key="10">
    <source>
        <dbReference type="SAM" id="MobiDB-lite"/>
    </source>
</evidence>
<gene>
    <name evidence="12" type="ORF">APLA_LOCUS3235</name>
</gene>
<comment type="caution">
    <text evidence="12">The sequence shown here is derived from an EMBL/GenBank/DDBJ whole genome shotgun (WGS) entry which is preliminary data.</text>
</comment>
<protein>
    <recommendedName>
        <fullName evidence="14">Lamin-B receptor</fullName>
    </recommendedName>
</protein>
<keyword evidence="3" id="KW-0597">Phosphoprotein</keyword>
<feature type="transmembrane region" description="Helical" evidence="11">
    <location>
        <begin position="359"/>
        <end position="379"/>
    </location>
</feature>
<dbReference type="Pfam" id="PF01222">
    <property type="entry name" value="ERG4_ERG24"/>
    <property type="match status" value="2"/>
</dbReference>
<dbReference type="EMBL" id="CADEBC010000232">
    <property type="protein sequence ID" value="CAB3227072.1"/>
    <property type="molecule type" value="Genomic_DNA"/>
</dbReference>
<dbReference type="InterPro" id="IPR001171">
    <property type="entry name" value="ERG24_DHCR-like"/>
</dbReference>
<evidence type="ECO:0000256" key="3">
    <source>
        <dbReference type="ARBA" id="ARBA00022553"/>
    </source>
</evidence>
<evidence type="ECO:0000256" key="2">
    <source>
        <dbReference type="ARBA" id="ARBA00005402"/>
    </source>
</evidence>
<keyword evidence="8" id="KW-0675">Receptor</keyword>
<keyword evidence="13" id="KW-1185">Reference proteome</keyword>
<keyword evidence="4 11" id="KW-0812">Transmembrane</keyword>
<feature type="transmembrane region" description="Helical" evidence="11">
    <location>
        <begin position="391"/>
        <end position="408"/>
    </location>
</feature>
<dbReference type="GO" id="GO:0005637">
    <property type="term" value="C:nuclear inner membrane"/>
    <property type="evidence" value="ECO:0007669"/>
    <property type="project" value="UniProtKB-SubCell"/>
</dbReference>
<evidence type="ECO:0000256" key="6">
    <source>
        <dbReference type="ARBA" id="ARBA00023125"/>
    </source>
</evidence>
<evidence type="ECO:0000256" key="9">
    <source>
        <dbReference type="ARBA" id="ARBA00023242"/>
    </source>
</evidence>
<dbReference type="Gene3D" id="1.20.120.1630">
    <property type="match status" value="1"/>
</dbReference>
<feature type="compositionally biased region" description="Polar residues" evidence="10">
    <location>
        <begin position="44"/>
        <end position="58"/>
    </location>
</feature>
<feature type="transmembrane region" description="Helical" evidence="11">
    <location>
        <begin position="503"/>
        <end position="521"/>
    </location>
</feature>
<dbReference type="Proteomes" id="UP000494106">
    <property type="component" value="Unassembled WGS sequence"/>
</dbReference>
<evidence type="ECO:0000313" key="13">
    <source>
        <dbReference type="Proteomes" id="UP000494106"/>
    </source>
</evidence>
<comment type="subcellular location">
    <subcellularLocation>
        <location evidence="1">Nucleus inner membrane</location>
        <topology evidence="1">Multi-pass membrane protein</topology>
    </subcellularLocation>
</comment>
<evidence type="ECO:0000313" key="12">
    <source>
        <dbReference type="EMBL" id="CAB3227072.1"/>
    </source>
</evidence>
<evidence type="ECO:0000256" key="4">
    <source>
        <dbReference type="ARBA" id="ARBA00022692"/>
    </source>
</evidence>
<evidence type="ECO:0000256" key="11">
    <source>
        <dbReference type="SAM" id="Phobius"/>
    </source>
</evidence>
<dbReference type="AlphaFoldDB" id="A0A8S0Z5N6"/>
<dbReference type="OrthoDB" id="5326588at2759"/>
<keyword evidence="9" id="KW-0539">Nucleus</keyword>
<organism evidence="12 13">
    <name type="scientific">Arctia plantaginis</name>
    <name type="common">Wood tiger moth</name>
    <name type="synonym">Phalaena plantaginis</name>
    <dbReference type="NCBI Taxonomy" id="874455"/>
    <lineage>
        <taxon>Eukaryota</taxon>
        <taxon>Metazoa</taxon>
        <taxon>Ecdysozoa</taxon>
        <taxon>Arthropoda</taxon>
        <taxon>Hexapoda</taxon>
        <taxon>Insecta</taxon>
        <taxon>Pterygota</taxon>
        <taxon>Neoptera</taxon>
        <taxon>Endopterygota</taxon>
        <taxon>Lepidoptera</taxon>
        <taxon>Glossata</taxon>
        <taxon>Ditrysia</taxon>
        <taxon>Noctuoidea</taxon>
        <taxon>Erebidae</taxon>
        <taxon>Arctiinae</taxon>
        <taxon>Arctia</taxon>
    </lineage>
</organism>
<feature type="compositionally biased region" description="Basic residues" evidence="10">
    <location>
        <begin position="69"/>
        <end position="93"/>
    </location>
</feature>
<dbReference type="GO" id="GO:0003677">
    <property type="term" value="F:DNA binding"/>
    <property type="evidence" value="ECO:0007669"/>
    <property type="project" value="UniProtKB-KW"/>
</dbReference>
<dbReference type="PANTHER" id="PTHR21257:SF55">
    <property type="entry name" value="DELTA(14)-STEROL REDUCTASE LBR"/>
    <property type="match status" value="1"/>
</dbReference>
<accession>A0A8S0Z5N6</accession>
<evidence type="ECO:0000256" key="7">
    <source>
        <dbReference type="ARBA" id="ARBA00023136"/>
    </source>
</evidence>
<evidence type="ECO:0000256" key="5">
    <source>
        <dbReference type="ARBA" id="ARBA00022989"/>
    </source>
</evidence>
<keyword evidence="5 11" id="KW-1133">Transmembrane helix</keyword>
<dbReference type="PANTHER" id="PTHR21257">
    <property type="entry name" value="DELTA(14)-STEROL REDUCTASE"/>
    <property type="match status" value="1"/>
</dbReference>
<keyword evidence="7 11" id="KW-0472">Membrane</keyword>
<evidence type="ECO:0000256" key="8">
    <source>
        <dbReference type="ARBA" id="ARBA00023170"/>
    </source>
</evidence>
<feature type="region of interest" description="Disordered" evidence="10">
    <location>
        <begin position="1"/>
        <end position="121"/>
    </location>
</feature>
<evidence type="ECO:0000256" key="1">
    <source>
        <dbReference type="ARBA" id="ARBA00004473"/>
    </source>
</evidence>
<sequence>MVQAKKPNNEYGLCYCDKMSTRSGRIRTSIIDVSPSRTRKGISPTRSPARTRKSSPSLRKTPPPAARSPGRKSPARKSPSRKPASKFPARKSPSRTTITKEKETNEPPPQIPKSPSKRPPIESDVAVKLEDTSAKLSFYRSTRSKRIEYSIKDLATNIKENEFSLEKINGLDDNDVFGLRKRPVEEVTPRRSSRLREFVENVPDIRRSMSKSLSQSKSLSKSVSKSIDTYSDDDVENEFQQVTSKLVTRKLATPLRSSINNYTEIASKWEFGGRIGSACLMLLIPLTAISIIISCNKQCSFKSLLDLSSYKSLKAFFNLPTFGYIFVQYIIQAIFAIVPILGPHSDRMDDMGMKHCFNAFFSCIFTSICLFSLDFYLLINKDHLLVEYLRLAVVSYIFAVILSIVMYVKSRKLDTEVLNHYGNTGYILYDFFIGREVHPFIKKLDVKLWISRICNINTVILLSLIFSRGFDIKLDEKTNLTLEKSNLNLESLKLLLDNVQLKPTIILFSLMQLVYILNFIIKEYKITSTFYWQYEGVGYLQTVSSALYPFYFTTVSKNLVDTSVVLSTNTLISAFVLFTLGYLIMLISNNIKYEFRKNPLHRNFANVESMPTFHGKKLLLSGPWGVLRHPNYTGDILIHIAFALPGVISGHYVAAAPALITIVMLMQRAWRDHARCQRRYGSAWQRYCKRVPSILLPKLL</sequence>
<comment type="similarity">
    <text evidence="2">Belongs to the ERG4/ERG24 family.</text>
</comment>
<reference evidence="12 13" key="1">
    <citation type="submission" date="2020-04" db="EMBL/GenBank/DDBJ databases">
        <authorList>
            <person name="Wallbank WR R."/>
            <person name="Pardo Diaz C."/>
            <person name="Kozak K."/>
            <person name="Martin S."/>
            <person name="Jiggins C."/>
            <person name="Moest M."/>
            <person name="Warren A I."/>
            <person name="Byers J.R.P. K."/>
            <person name="Montejo-Kovacevich G."/>
            <person name="Yen C E."/>
        </authorList>
    </citation>
    <scope>NUCLEOTIDE SEQUENCE [LARGE SCALE GENOMIC DNA]</scope>
</reference>
<evidence type="ECO:0008006" key="14">
    <source>
        <dbReference type="Google" id="ProtNLM"/>
    </source>
</evidence>
<feature type="transmembrane region" description="Helical" evidence="11">
    <location>
        <begin position="636"/>
        <end position="665"/>
    </location>
</feature>
<keyword evidence="6" id="KW-0238">DNA-binding</keyword>
<feature type="transmembrane region" description="Helical" evidence="11">
    <location>
        <begin position="275"/>
        <end position="295"/>
    </location>
</feature>